<dbReference type="RefSeq" id="WP_197310485.1">
    <property type="nucleotide sequence ID" value="NZ_JADZLT010000043.1"/>
</dbReference>
<keyword evidence="2" id="KW-1185">Reference proteome</keyword>
<dbReference type="Pfam" id="PF06108">
    <property type="entry name" value="DUF952"/>
    <property type="match status" value="1"/>
</dbReference>
<gene>
    <name evidence="1" type="ORF">I5731_06095</name>
</gene>
<dbReference type="SUPFAM" id="SSF56399">
    <property type="entry name" value="ADP-ribosylation"/>
    <property type="match status" value="1"/>
</dbReference>
<dbReference type="Proteomes" id="UP000631694">
    <property type="component" value="Unassembled WGS sequence"/>
</dbReference>
<sequence length="123" mass="12808">MTAAHPIIYKIAGAAEWRAAEAAGSFRGAAVDLADGYIHFSTAEQVAETAAKHFAGRDDLVLVAVDTGRLDPAPVWEPSRGGALFPHLYAALDLAAVAWVKPLPLGPDGRHVFPPLGDAGAAR</sequence>
<accession>A0A931MZ48</accession>
<dbReference type="EMBL" id="JADZLT010000043">
    <property type="protein sequence ID" value="MBH0237386.1"/>
    <property type="molecule type" value="Genomic_DNA"/>
</dbReference>
<dbReference type="PANTHER" id="PTHR34129:SF1">
    <property type="entry name" value="DUF952 DOMAIN-CONTAINING PROTEIN"/>
    <property type="match status" value="1"/>
</dbReference>
<proteinExistence type="predicted"/>
<comment type="caution">
    <text evidence="1">The sequence shown here is derived from an EMBL/GenBank/DDBJ whole genome shotgun (WGS) entry which is preliminary data.</text>
</comment>
<organism evidence="1 2">
    <name type="scientific">Methylobrevis albus</name>
    <dbReference type="NCBI Taxonomy" id="2793297"/>
    <lineage>
        <taxon>Bacteria</taxon>
        <taxon>Pseudomonadati</taxon>
        <taxon>Pseudomonadota</taxon>
        <taxon>Alphaproteobacteria</taxon>
        <taxon>Hyphomicrobiales</taxon>
        <taxon>Pleomorphomonadaceae</taxon>
        <taxon>Methylobrevis</taxon>
    </lineage>
</organism>
<protein>
    <submittedName>
        <fullName evidence="1">DUF952 domain-containing protein</fullName>
    </submittedName>
</protein>
<dbReference type="PANTHER" id="PTHR34129">
    <property type="entry name" value="BLR1139 PROTEIN"/>
    <property type="match status" value="1"/>
</dbReference>
<name>A0A931MZ48_9HYPH</name>
<dbReference type="InterPro" id="IPR009297">
    <property type="entry name" value="DUF952"/>
</dbReference>
<evidence type="ECO:0000313" key="1">
    <source>
        <dbReference type="EMBL" id="MBH0237386.1"/>
    </source>
</evidence>
<reference evidence="1" key="1">
    <citation type="submission" date="2020-12" db="EMBL/GenBank/DDBJ databases">
        <title>Methylobrevis albus sp. nov., isolated from fresh water lack sediment.</title>
        <authorList>
            <person name="Zou Q."/>
        </authorList>
    </citation>
    <scope>NUCLEOTIDE SEQUENCE</scope>
    <source>
        <strain evidence="1">L22</strain>
    </source>
</reference>
<dbReference type="AlphaFoldDB" id="A0A931MZ48"/>
<dbReference type="Gene3D" id="3.20.170.20">
    <property type="entry name" value="Protein of unknown function DUF952"/>
    <property type="match status" value="1"/>
</dbReference>
<evidence type="ECO:0000313" key="2">
    <source>
        <dbReference type="Proteomes" id="UP000631694"/>
    </source>
</evidence>